<dbReference type="PANTHER" id="PTHR20883">
    <property type="entry name" value="PHYTANOYL-COA DIOXYGENASE DOMAIN CONTAINING 1"/>
    <property type="match status" value="1"/>
</dbReference>
<gene>
    <name evidence="1" type="ORF">F4X14_00285</name>
</gene>
<dbReference type="SUPFAM" id="SSF51197">
    <property type="entry name" value="Clavaminate synthase-like"/>
    <property type="match status" value="1"/>
</dbReference>
<proteinExistence type="predicted"/>
<organism evidence="1">
    <name type="scientific">Caldilineaceae bacterium SB0661_bin_32</name>
    <dbReference type="NCBI Taxonomy" id="2605255"/>
    <lineage>
        <taxon>Bacteria</taxon>
        <taxon>Bacillati</taxon>
        <taxon>Chloroflexota</taxon>
        <taxon>Caldilineae</taxon>
        <taxon>Caldilineales</taxon>
        <taxon>Caldilineaceae</taxon>
    </lineage>
</organism>
<keyword evidence="1" id="KW-0560">Oxidoreductase</keyword>
<name>A0A6B1D1N0_9CHLR</name>
<dbReference type="PANTHER" id="PTHR20883:SF46">
    <property type="entry name" value="PHYTANOYL-COA HYDROXYLASE"/>
    <property type="match status" value="1"/>
</dbReference>
<reference evidence="1" key="1">
    <citation type="submission" date="2019-09" db="EMBL/GenBank/DDBJ databases">
        <title>Characterisation of the sponge microbiome using genome-centric metagenomics.</title>
        <authorList>
            <person name="Engelberts J.P."/>
            <person name="Robbins S.J."/>
            <person name="De Goeij J.M."/>
            <person name="Aranda M."/>
            <person name="Bell S.C."/>
            <person name="Webster N.S."/>
        </authorList>
    </citation>
    <scope>NUCLEOTIDE SEQUENCE</scope>
    <source>
        <strain evidence="1">SB0661_bin_32</strain>
    </source>
</reference>
<accession>A0A6B1D1N0</accession>
<sequence>MNACIKRPFRSWKEETIDRERFIAVQNANGNSQPVQRKALSEAQINSFWTNGFLEVGKILEDDEVELLRREYDGEFERARNGHHPRFRSHEIGETRVLQIMQMCEYNIHFRRLLYNDRILDLIEDLIGPNIQLFHDQALFKPARYGGPANWHQDNAYWRCSPPNLVSCWLTLDDVDLHNGAMQFLPGTHFRSVEHGRLAENNALLELGEEIDESKAVVVPLPAGGVTLHHCQTLHHTAPNKTDRQRRAFAIHFMTPGTRSMREMKYLEVSFEQPVLRMRV</sequence>
<dbReference type="Gene3D" id="2.60.120.620">
    <property type="entry name" value="q2cbj1_9rhob like domain"/>
    <property type="match status" value="1"/>
</dbReference>
<keyword evidence="1" id="KW-0223">Dioxygenase</keyword>
<dbReference type="Pfam" id="PF05721">
    <property type="entry name" value="PhyH"/>
    <property type="match status" value="1"/>
</dbReference>
<dbReference type="GO" id="GO:0005506">
    <property type="term" value="F:iron ion binding"/>
    <property type="evidence" value="ECO:0007669"/>
    <property type="project" value="UniProtKB-ARBA"/>
</dbReference>
<dbReference type="InterPro" id="IPR008775">
    <property type="entry name" value="Phytyl_CoA_dOase-like"/>
</dbReference>
<dbReference type="AlphaFoldDB" id="A0A6B1D1N0"/>
<evidence type="ECO:0000313" key="1">
    <source>
        <dbReference type="EMBL" id="MYC93382.1"/>
    </source>
</evidence>
<dbReference type="EMBL" id="VXMH01000002">
    <property type="protein sequence ID" value="MYC93382.1"/>
    <property type="molecule type" value="Genomic_DNA"/>
</dbReference>
<protein>
    <submittedName>
        <fullName evidence="1">Phytanoyl-CoA dioxygenase family protein</fullName>
    </submittedName>
</protein>
<dbReference type="GO" id="GO:0016706">
    <property type="term" value="F:2-oxoglutarate-dependent dioxygenase activity"/>
    <property type="evidence" value="ECO:0007669"/>
    <property type="project" value="UniProtKB-ARBA"/>
</dbReference>
<comment type="caution">
    <text evidence="1">The sequence shown here is derived from an EMBL/GenBank/DDBJ whole genome shotgun (WGS) entry which is preliminary data.</text>
</comment>